<comment type="caution">
    <text evidence="2">The sequence shown here is derived from an EMBL/GenBank/DDBJ whole genome shotgun (WGS) entry which is preliminary data.</text>
</comment>
<keyword evidence="3" id="KW-1185">Reference proteome</keyword>
<reference evidence="2" key="1">
    <citation type="journal article" date="2022" name="New Phytol.">
        <title>Evolutionary transition to the ectomycorrhizal habit in the genomes of a hyperdiverse lineage of mushroom-forming fungi.</title>
        <authorList>
            <person name="Looney B."/>
            <person name="Miyauchi S."/>
            <person name="Morin E."/>
            <person name="Drula E."/>
            <person name="Courty P.E."/>
            <person name="Kohler A."/>
            <person name="Kuo A."/>
            <person name="LaButti K."/>
            <person name="Pangilinan J."/>
            <person name="Lipzen A."/>
            <person name="Riley R."/>
            <person name="Andreopoulos W."/>
            <person name="He G."/>
            <person name="Johnson J."/>
            <person name="Nolan M."/>
            <person name="Tritt A."/>
            <person name="Barry K.W."/>
            <person name="Grigoriev I.V."/>
            <person name="Nagy L.G."/>
            <person name="Hibbett D."/>
            <person name="Henrissat B."/>
            <person name="Matheny P.B."/>
            <person name="Labbe J."/>
            <person name="Martin F.M."/>
        </authorList>
    </citation>
    <scope>NUCLEOTIDE SEQUENCE</scope>
    <source>
        <strain evidence="2">BPL690</strain>
    </source>
</reference>
<feature type="compositionally biased region" description="Basic and acidic residues" evidence="1">
    <location>
        <begin position="42"/>
        <end position="60"/>
    </location>
</feature>
<feature type="compositionally biased region" description="Basic and acidic residues" evidence="1">
    <location>
        <begin position="21"/>
        <end position="32"/>
    </location>
</feature>
<dbReference type="Proteomes" id="UP001203297">
    <property type="component" value="Unassembled WGS sequence"/>
</dbReference>
<dbReference type="EMBL" id="WTXG01000011">
    <property type="protein sequence ID" value="KAI0302436.1"/>
    <property type="molecule type" value="Genomic_DNA"/>
</dbReference>
<evidence type="ECO:0000313" key="3">
    <source>
        <dbReference type="Proteomes" id="UP001203297"/>
    </source>
</evidence>
<dbReference type="AlphaFoldDB" id="A0AAD4M643"/>
<feature type="region of interest" description="Disordered" evidence="1">
    <location>
        <begin position="1"/>
        <end position="64"/>
    </location>
</feature>
<proteinExistence type="predicted"/>
<gene>
    <name evidence="2" type="ORF">B0F90DRAFT_1667620</name>
</gene>
<name>A0AAD4M643_9AGAM</name>
<evidence type="ECO:0000313" key="2">
    <source>
        <dbReference type="EMBL" id="KAI0302436.1"/>
    </source>
</evidence>
<protein>
    <submittedName>
        <fullName evidence="2">Uncharacterized protein</fullName>
    </submittedName>
</protein>
<sequence>MTSKARDLPPHMTADTSPSKRFSDHQGNDRQYRGQGQGQDRGQGRETKVTKGDNQGHEQDQNLVGEGARVLTRDRGPALLQGLALGLAPGHGHDRSPGQSRAIREAFTENAHARLALEARPRVAAGVAVGNASGEEREVAKESCPSRGRKEKEGKMGWHRLRWATSGANTGSLYLFQRTRISCLAVEERKMNPERMSKDHNKKEFARFVEDYNTAATKYCSYFAPRKVLQYRDYERRMNAMRAGEFVPPAEDVYDADADMRAHQNNLKRPAVESESYLDKEQLQELRRVQRERVEAGKMKLLGMDIKANMGVRMDGPVLDG</sequence>
<evidence type="ECO:0000256" key="1">
    <source>
        <dbReference type="SAM" id="MobiDB-lite"/>
    </source>
</evidence>
<accession>A0AAD4M643</accession>
<organism evidence="2 3">
    <name type="scientific">Multifurca ochricompacta</name>
    <dbReference type="NCBI Taxonomy" id="376703"/>
    <lineage>
        <taxon>Eukaryota</taxon>
        <taxon>Fungi</taxon>
        <taxon>Dikarya</taxon>
        <taxon>Basidiomycota</taxon>
        <taxon>Agaricomycotina</taxon>
        <taxon>Agaricomycetes</taxon>
        <taxon>Russulales</taxon>
        <taxon>Russulaceae</taxon>
        <taxon>Multifurca</taxon>
    </lineage>
</organism>
<feature type="region of interest" description="Disordered" evidence="1">
    <location>
        <begin position="132"/>
        <end position="152"/>
    </location>
</feature>